<dbReference type="InterPro" id="IPR024671">
    <property type="entry name" value="Atg22-like"/>
</dbReference>
<keyword evidence="4 6" id="KW-1133">Transmembrane helix</keyword>
<proteinExistence type="predicted"/>
<dbReference type="Proteomes" id="UP001589627">
    <property type="component" value="Unassembled WGS sequence"/>
</dbReference>
<feature type="transmembrane region" description="Helical" evidence="6">
    <location>
        <begin position="370"/>
        <end position="394"/>
    </location>
</feature>
<feature type="transmembrane region" description="Helical" evidence="6">
    <location>
        <begin position="311"/>
        <end position="334"/>
    </location>
</feature>
<comment type="subcellular location">
    <subcellularLocation>
        <location evidence="1">Cell membrane</location>
        <topology evidence="1">Multi-pass membrane protein</topology>
    </subcellularLocation>
</comment>
<evidence type="ECO:0000256" key="6">
    <source>
        <dbReference type="SAM" id="Phobius"/>
    </source>
</evidence>
<accession>A0ABV5YJL1</accession>
<keyword evidence="9" id="KW-1185">Reference proteome</keyword>
<evidence type="ECO:0000313" key="9">
    <source>
        <dbReference type="Proteomes" id="UP001589627"/>
    </source>
</evidence>
<dbReference type="RefSeq" id="WP_378206307.1">
    <property type="nucleotide sequence ID" value="NZ_JBHLZP010000186.1"/>
</dbReference>
<name>A0ABV5YJL1_9ACTN</name>
<feature type="transmembrane region" description="Helical" evidence="6">
    <location>
        <begin position="438"/>
        <end position="456"/>
    </location>
</feature>
<organism evidence="8 9">
    <name type="scientific">Actinoallomurus acaciae</name>
    <dbReference type="NCBI Taxonomy" id="502577"/>
    <lineage>
        <taxon>Bacteria</taxon>
        <taxon>Bacillati</taxon>
        <taxon>Actinomycetota</taxon>
        <taxon>Actinomycetes</taxon>
        <taxon>Streptosporangiales</taxon>
        <taxon>Thermomonosporaceae</taxon>
        <taxon>Actinoallomurus</taxon>
    </lineage>
</organism>
<dbReference type="PANTHER" id="PTHR23519">
    <property type="entry name" value="AUTOPHAGY-RELATED PROTEIN 22"/>
    <property type="match status" value="1"/>
</dbReference>
<evidence type="ECO:0000313" key="8">
    <source>
        <dbReference type="EMBL" id="MFB9835223.1"/>
    </source>
</evidence>
<sequence length="473" mass="50514">MSEGGENTVPLVAPSGEGGHLIGGTGPDAIPSAPQALRRERRGWYFYDWANSAFSSTVVTVFLGPYLSTIAGAAADAHGWVHPLGLDVRAKAVFPFAVTVSVIAQVVLLPVTGALIDHTGRKRGTLALFAYLGAFATIGLFFASGDRYLLAAGLFIVANISLGCADVAYNAFLPDIAGPDERDAVSSRGWGIGYLGGGLLLALNLVLYLMHDSFGLSQAVAVRISLASAGVWWAAFTLIPLRRLRDRHRARTGETAFGAVRAGFTQLGITLKDLRNRPVTLMFLLAFLIYNDGVQTVITLAATYATEELDLGQSVVIGAVLLVQFVAFGGALLLGRLADRYGTRRVVLASLVAWTVVVLASYTLQRGSIGQFIVLAAVIGMVMGGTQALSRSLFSHLVPRERTAEYFGFYEISDKGTSWIGPLVFAFALQLTDSYRSAIVSLVIFFVVGFVLLITVDVPRGIREAGNPLPRRV</sequence>
<dbReference type="PROSITE" id="PS50850">
    <property type="entry name" value="MFS"/>
    <property type="match status" value="1"/>
</dbReference>
<evidence type="ECO:0000259" key="7">
    <source>
        <dbReference type="PROSITE" id="PS50850"/>
    </source>
</evidence>
<evidence type="ECO:0000256" key="5">
    <source>
        <dbReference type="ARBA" id="ARBA00023136"/>
    </source>
</evidence>
<feature type="transmembrane region" description="Helical" evidence="6">
    <location>
        <begin position="190"/>
        <end position="210"/>
    </location>
</feature>
<feature type="transmembrane region" description="Helical" evidence="6">
    <location>
        <begin position="92"/>
        <end position="112"/>
    </location>
</feature>
<feature type="transmembrane region" description="Helical" evidence="6">
    <location>
        <begin position="124"/>
        <end position="142"/>
    </location>
</feature>
<feature type="transmembrane region" description="Helical" evidence="6">
    <location>
        <begin position="415"/>
        <end position="432"/>
    </location>
</feature>
<dbReference type="Gene3D" id="1.20.1250.20">
    <property type="entry name" value="MFS general substrate transporter like domains"/>
    <property type="match status" value="2"/>
</dbReference>
<reference evidence="8 9" key="1">
    <citation type="submission" date="2024-09" db="EMBL/GenBank/DDBJ databases">
        <authorList>
            <person name="Sun Q."/>
            <person name="Mori K."/>
        </authorList>
    </citation>
    <scope>NUCLEOTIDE SEQUENCE [LARGE SCALE GENOMIC DNA]</scope>
    <source>
        <strain evidence="8 9">TBRC 0563</strain>
    </source>
</reference>
<dbReference type="SUPFAM" id="SSF103473">
    <property type="entry name" value="MFS general substrate transporter"/>
    <property type="match status" value="1"/>
</dbReference>
<feature type="transmembrane region" description="Helical" evidence="6">
    <location>
        <begin position="148"/>
        <end position="169"/>
    </location>
</feature>
<evidence type="ECO:0000256" key="3">
    <source>
        <dbReference type="ARBA" id="ARBA00022692"/>
    </source>
</evidence>
<feature type="transmembrane region" description="Helical" evidence="6">
    <location>
        <begin position="346"/>
        <end position="364"/>
    </location>
</feature>
<dbReference type="InterPro" id="IPR050495">
    <property type="entry name" value="ATG22/LtaA_families"/>
</dbReference>
<feature type="transmembrane region" description="Helical" evidence="6">
    <location>
        <begin position="222"/>
        <end position="241"/>
    </location>
</feature>
<keyword evidence="2" id="KW-0813">Transport</keyword>
<feature type="transmembrane region" description="Helical" evidence="6">
    <location>
        <begin position="49"/>
        <end position="72"/>
    </location>
</feature>
<keyword evidence="5 6" id="KW-0472">Membrane</keyword>
<evidence type="ECO:0000256" key="1">
    <source>
        <dbReference type="ARBA" id="ARBA00004651"/>
    </source>
</evidence>
<dbReference type="PANTHER" id="PTHR23519:SF1">
    <property type="entry name" value="AUTOPHAGY-RELATED PROTEIN 22"/>
    <property type="match status" value="1"/>
</dbReference>
<dbReference type="InterPro" id="IPR036259">
    <property type="entry name" value="MFS_trans_sf"/>
</dbReference>
<feature type="transmembrane region" description="Helical" evidence="6">
    <location>
        <begin position="281"/>
        <end position="305"/>
    </location>
</feature>
<dbReference type="InterPro" id="IPR020846">
    <property type="entry name" value="MFS_dom"/>
</dbReference>
<comment type="caution">
    <text evidence="8">The sequence shown here is derived from an EMBL/GenBank/DDBJ whole genome shotgun (WGS) entry which is preliminary data.</text>
</comment>
<dbReference type="EMBL" id="JBHLZP010000186">
    <property type="protein sequence ID" value="MFB9835223.1"/>
    <property type="molecule type" value="Genomic_DNA"/>
</dbReference>
<protein>
    <submittedName>
        <fullName evidence="8">MFS transporter</fullName>
    </submittedName>
</protein>
<keyword evidence="3 6" id="KW-0812">Transmembrane</keyword>
<dbReference type="Pfam" id="PF11700">
    <property type="entry name" value="ATG22"/>
    <property type="match status" value="1"/>
</dbReference>
<feature type="domain" description="Major facilitator superfamily (MFS) profile" evidence="7">
    <location>
        <begin position="279"/>
        <end position="473"/>
    </location>
</feature>
<evidence type="ECO:0000256" key="2">
    <source>
        <dbReference type="ARBA" id="ARBA00022448"/>
    </source>
</evidence>
<gene>
    <name evidence="8" type="ORF">ACFFNX_23860</name>
</gene>
<evidence type="ECO:0000256" key="4">
    <source>
        <dbReference type="ARBA" id="ARBA00022989"/>
    </source>
</evidence>